<dbReference type="InterPro" id="IPR027383">
    <property type="entry name" value="Znf_put"/>
</dbReference>
<dbReference type="Pfam" id="PF11716">
    <property type="entry name" value="MDMPI_N"/>
    <property type="match status" value="1"/>
</dbReference>
<name>A0A101T865_9ACTN</name>
<dbReference type="InterPro" id="IPR034660">
    <property type="entry name" value="DinB/YfiT-like"/>
</dbReference>
<keyword evidence="6" id="KW-1185">Reference proteome</keyword>
<keyword evidence="1" id="KW-0805">Transcription regulation</keyword>
<evidence type="ECO:0000256" key="1">
    <source>
        <dbReference type="ARBA" id="ARBA00023015"/>
    </source>
</evidence>
<dbReference type="Gene3D" id="1.10.10.1320">
    <property type="entry name" value="Anti-sigma factor, zinc-finger domain"/>
    <property type="match status" value="1"/>
</dbReference>
<feature type="domain" description="Mycothiol-dependent maleylpyruvate isomerase metal-binding" evidence="3">
    <location>
        <begin position="141"/>
        <end position="261"/>
    </location>
</feature>
<accession>A0A101T865</accession>
<evidence type="ECO:0000256" key="2">
    <source>
        <dbReference type="ARBA" id="ARBA00023163"/>
    </source>
</evidence>
<evidence type="ECO:0000259" key="4">
    <source>
        <dbReference type="Pfam" id="PF13490"/>
    </source>
</evidence>
<dbReference type="Pfam" id="PF13490">
    <property type="entry name" value="zf-HC2"/>
    <property type="match status" value="1"/>
</dbReference>
<gene>
    <name evidence="5" type="ORF">AQJ64_04795</name>
</gene>
<dbReference type="Proteomes" id="UP000052982">
    <property type="component" value="Unassembled WGS sequence"/>
</dbReference>
<dbReference type="InterPro" id="IPR041916">
    <property type="entry name" value="Anti_sigma_zinc_sf"/>
</dbReference>
<dbReference type="STRING" id="1943.AQJ64_04795"/>
<dbReference type="AlphaFoldDB" id="A0A101T865"/>
<reference evidence="5 6" key="1">
    <citation type="submission" date="2015-10" db="EMBL/GenBank/DDBJ databases">
        <title>Draft genome sequence of Streptomyces griseoruber DSM 40281, type strain for the species Streptomyces griseoruber.</title>
        <authorList>
            <person name="Ruckert C."/>
            <person name="Winkler A."/>
            <person name="Kalinowski J."/>
            <person name="Kampfer P."/>
            <person name="Glaeser S."/>
        </authorList>
    </citation>
    <scope>NUCLEOTIDE SEQUENCE [LARGE SCALE GENOMIC DNA]</scope>
    <source>
        <strain evidence="5 6">DSM 40281</strain>
    </source>
</reference>
<protein>
    <submittedName>
        <fullName evidence="5">Uncharacterized protein</fullName>
    </submittedName>
</protein>
<comment type="caution">
    <text evidence="5">The sequence shown here is derived from an EMBL/GenBank/DDBJ whole genome shotgun (WGS) entry which is preliminary data.</text>
</comment>
<sequence>MSTHDGQDDADDHDELRDLVAAAAFDAVTPAERERVTRHLGGCAECAAETDRLRETVRLLDVPPGEGTGPHGPAPWWSTEESGSEDVVAGLFHGRRHTWRTSRPQATEVAAHAAVYAGAVAALTALLPHVDVRWGYDRWKVPVVHDWNVQATLAHLLAADEQLAVELGVEPRVPPSPAVRDETWEAYWNRRTADTIRHELAHAAELTRHAWQSQTAALLATPEAHDAERAARPVELMGMRLPVADHFAVRAFETWIHTDDIGRALGLHVPPPPAPHLERLVRLAAGVLGQALGPGTPPVRFTVTGIGVWTLGAPAVPVRAELALEPVDFCFLAGGRRAPDTVPHRATGDAAAVRDVLERTASLAWL</sequence>
<dbReference type="InterPro" id="IPR024344">
    <property type="entry name" value="MDMPI_metal-binding"/>
</dbReference>
<dbReference type="EMBL" id="LMWW01000007">
    <property type="protein sequence ID" value="KUN87475.1"/>
    <property type="molecule type" value="Genomic_DNA"/>
</dbReference>
<evidence type="ECO:0000259" key="3">
    <source>
        <dbReference type="Pfam" id="PF11716"/>
    </source>
</evidence>
<organism evidence="5 6">
    <name type="scientific">Streptomyces griseoruber</name>
    <dbReference type="NCBI Taxonomy" id="1943"/>
    <lineage>
        <taxon>Bacteria</taxon>
        <taxon>Bacillati</taxon>
        <taxon>Actinomycetota</taxon>
        <taxon>Actinomycetes</taxon>
        <taxon>Kitasatosporales</taxon>
        <taxon>Streptomycetaceae</taxon>
        <taxon>Streptomyces</taxon>
    </lineage>
</organism>
<dbReference type="RefSeq" id="WP_055632141.1">
    <property type="nucleotide sequence ID" value="NZ_KQ948764.1"/>
</dbReference>
<keyword evidence="2" id="KW-0804">Transcription</keyword>
<dbReference type="SUPFAM" id="SSF109854">
    <property type="entry name" value="DinB/YfiT-like putative metalloenzymes"/>
    <property type="match status" value="1"/>
</dbReference>
<dbReference type="GO" id="GO:0046872">
    <property type="term" value="F:metal ion binding"/>
    <property type="evidence" value="ECO:0007669"/>
    <property type="project" value="InterPro"/>
</dbReference>
<evidence type="ECO:0000313" key="6">
    <source>
        <dbReference type="Proteomes" id="UP000052982"/>
    </source>
</evidence>
<evidence type="ECO:0000313" key="5">
    <source>
        <dbReference type="EMBL" id="KUN87475.1"/>
    </source>
</evidence>
<feature type="domain" description="Putative zinc-finger" evidence="4">
    <location>
        <begin position="15"/>
        <end position="47"/>
    </location>
</feature>
<dbReference type="OrthoDB" id="4321761at2"/>
<proteinExistence type="predicted"/>
<dbReference type="Gene3D" id="1.20.120.450">
    <property type="entry name" value="dinb family like domain"/>
    <property type="match status" value="1"/>
</dbReference>